<sequence length="243" mass="28751">MNIRFDISKSSDPMMHKHLFMLLSIIQLIRDGANSRNLYQISSTTNHDQRWSLLKGNFYFYNVTHLLLRLNIRNINKWMNRSLQDMVTIQLWIEREIIGKFIQSNRSKTISIGDGIRHQLSNGDLYPLWQFIIHNRDCVLMERSCQSLAYLFGKSESSTQSLEWTRFGSTLAIIFSLIDDISYLEQQRKQQQQNEQSMVKQHELESSLQYFLFIIRLPVLFHLKQTSIVNEERCCQILVNNVS</sequence>
<dbReference type="AlphaFoldDB" id="A0A9Q0RIA9"/>
<keyword evidence="2" id="KW-1185">Reference proteome</keyword>
<comment type="caution">
    <text evidence="1">The sequence shown here is derived from an EMBL/GenBank/DDBJ whole genome shotgun (WGS) entry which is preliminary data.</text>
</comment>
<proteinExistence type="predicted"/>
<dbReference type="EMBL" id="JAPWDV010000004">
    <property type="protein sequence ID" value="KAJ6215544.1"/>
    <property type="molecule type" value="Genomic_DNA"/>
</dbReference>
<accession>A0A9Q0RIA9</accession>
<dbReference type="Proteomes" id="UP001142055">
    <property type="component" value="Chromosome 4"/>
</dbReference>
<evidence type="ECO:0000313" key="2">
    <source>
        <dbReference type="Proteomes" id="UP001142055"/>
    </source>
</evidence>
<dbReference type="InterPro" id="IPR008949">
    <property type="entry name" value="Isoprenoid_synthase_dom_sf"/>
</dbReference>
<gene>
    <name evidence="1" type="ORF">RDWZM_010044</name>
</gene>
<organism evidence="1 2">
    <name type="scientific">Blomia tropicalis</name>
    <name type="common">Mite</name>
    <dbReference type="NCBI Taxonomy" id="40697"/>
    <lineage>
        <taxon>Eukaryota</taxon>
        <taxon>Metazoa</taxon>
        <taxon>Ecdysozoa</taxon>
        <taxon>Arthropoda</taxon>
        <taxon>Chelicerata</taxon>
        <taxon>Arachnida</taxon>
        <taxon>Acari</taxon>
        <taxon>Acariformes</taxon>
        <taxon>Sarcoptiformes</taxon>
        <taxon>Astigmata</taxon>
        <taxon>Glycyphagoidea</taxon>
        <taxon>Echimyopodidae</taxon>
        <taxon>Blomia</taxon>
    </lineage>
</organism>
<evidence type="ECO:0000313" key="1">
    <source>
        <dbReference type="EMBL" id="KAJ6215544.1"/>
    </source>
</evidence>
<reference evidence="1" key="1">
    <citation type="submission" date="2022-12" db="EMBL/GenBank/DDBJ databases">
        <title>Genome assemblies of Blomia tropicalis.</title>
        <authorList>
            <person name="Cui Y."/>
        </authorList>
    </citation>
    <scope>NUCLEOTIDE SEQUENCE</scope>
    <source>
        <tissue evidence="1">Adult mites</tissue>
    </source>
</reference>
<protein>
    <submittedName>
        <fullName evidence="1">Uncharacterized protein</fullName>
    </submittedName>
</protein>
<dbReference type="Gene3D" id="1.10.600.10">
    <property type="entry name" value="Farnesyl Diphosphate Synthase"/>
    <property type="match status" value="1"/>
</dbReference>
<name>A0A9Q0RIA9_BLOTA</name>